<dbReference type="AlphaFoldDB" id="A0A0A8YJH0"/>
<proteinExistence type="predicted"/>
<organism evidence="1">
    <name type="scientific">Arundo donax</name>
    <name type="common">Giant reed</name>
    <name type="synonym">Donax arundinaceus</name>
    <dbReference type="NCBI Taxonomy" id="35708"/>
    <lineage>
        <taxon>Eukaryota</taxon>
        <taxon>Viridiplantae</taxon>
        <taxon>Streptophyta</taxon>
        <taxon>Embryophyta</taxon>
        <taxon>Tracheophyta</taxon>
        <taxon>Spermatophyta</taxon>
        <taxon>Magnoliopsida</taxon>
        <taxon>Liliopsida</taxon>
        <taxon>Poales</taxon>
        <taxon>Poaceae</taxon>
        <taxon>PACMAD clade</taxon>
        <taxon>Arundinoideae</taxon>
        <taxon>Arundineae</taxon>
        <taxon>Arundo</taxon>
    </lineage>
</organism>
<reference evidence="1" key="2">
    <citation type="journal article" date="2015" name="Data Brief">
        <title>Shoot transcriptome of the giant reed, Arundo donax.</title>
        <authorList>
            <person name="Barrero R.A."/>
            <person name="Guerrero F.D."/>
            <person name="Moolhuijzen P."/>
            <person name="Goolsby J.A."/>
            <person name="Tidwell J."/>
            <person name="Bellgard S.E."/>
            <person name="Bellgard M.I."/>
        </authorList>
    </citation>
    <scope>NUCLEOTIDE SEQUENCE</scope>
    <source>
        <tissue evidence="1">Shoot tissue taken approximately 20 cm above the soil surface</tissue>
    </source>
</reference>
<reference evidence="1" key="1">
    <citation type="submission" date="2014-09" db="EMBL/GenBank/DDBJ databases">
        <authorList>
            <person name="Magalhaes I.L.F."/>
            <person name="Oliveira U."/>
            <person name="Santos F.R."/>
            <person name="Vidigal T.H.D.A."/>
            <person name="Brescovit A.D."/>
            <person name="Santos A.J."/>
        </authorList>
    </citation>
    <scope>NUCLEOTIDE SEQUENCE</scope>
    <source>
        <tissue evidence="1">Shoot tissue taken approximately 20 cm above the soil surface</tissue>
    </source>
</reference>
<name>A0A0A8YJH0_ARUDO</name>
<dbReference type="EMBL" id="GBRH01271679">
    <property type="protein sequence ID" value="JAD26216.1"/>
    <property type="molecule type" value="Transcribed_RNA"/>
</dbReference>
<accession>A0A0A8YJH0</accession>
<evidence type="ECO:0000313" key="1">
    <source>
        <dbReference type="EMBL" id="JAD26216.1"/>
    </source>
</evidence>
<protein>
    <submittedName>
        <fullName evidence="1">Uncharacterized protein</fullName>
    </submittedName>
</protein>
<sequence>MQYFWKEKKVANSFPNRLLNLILPLNCLY</sequence>